<feature type="short sequence motif" description="Nudix box" evidence="6">
    <location>
        <begin position="191"/>
        <end position="212"/>
    </location>
</feature>
<dbReference type="GO" id="GO:0000287">
    <property type="term" value="F:magnesium ion binding"/>
    <property type="evidence" value="ECO:0007669"/>
    <property type="project" value="UniProtKB-UniRule"/>
</dbReference>
<dbReference type="NCBIfam" id="NF001299">
    <property type="entry name" value="PRK00241.1"/>
    <property type="match status" value="1"/>
</dbReference>
<dbReference type="RefSeq" id="WP_218113147.1">
    <property type="nucleotide sequence ID" value="NZ_CP065383.1"/>
</dbReference>
<dbReference type="InterPro" id="IPR020084">
    <property type="entry name" value="NUDIX_hydrolase_CS"/>
</dbReference>
<feature type="binding site" evidence="6">
    <location>
        <position position="210"/>
    </location>
    <ligand>
        <name>a divalent metal cation</name>
        <dbReference type="ChEBI" id="CHEBI:60240"/>
        <label>3</label>
    </ligand>
</feature>
<feature type="binding site" evidence="6">
    <location>
        <position position="148"/>
    </location>
    <ligand>
        <name>Zn(2+)</name>
        <dbReference type="ChEBI" id="CHEBI:29105"/>
    </ligand>
</feature>
<comment type="caution">
    <text evidence="6">Lacks conserved residue(s) required for the propagation of feature annotation.</text>
</comment>
<feature type="binding site" evidence="6">
    <location>
        <position position="130"/>
    </location>
    <ligand>
        <name>Zn(2+)</name>
        <dbReference type="ChEBI" id="CHEBI:29105"/>
    </ligand>
</feature>
<keyword evidence="3 6" id="KW-0460">Magnesium</keyword>
<comment type="cofactor">
    <cofactor evidence="6">
        <name>Zn(2+)</name>
        <dbReference type="ChEBI" id="CHEBI:29105"/>
    </cofactor>
    <text evidence="6">Binds 1 zinc ion per subunit.</text>
</comment>
<feature type="binding site" evidence="6">
    <location>
        <position position="251"/>
    </location>
    <ligand>
        <name>a divalent metal cation</name>
        <dbReference type="ChEBI" id="CHEBI:60240"/>
        <label>3</label>
    </ligand>
</feature>
<dbReference type="Proteomes" id="UP000594463">
    <property type="component" value="Chromosome"/>
</dbReference>
<dbReference type="GO" id="GO:0030145">
    <property type="term" value="F:manganese ion binding"/>
    <property type="evidence" value="ECO:0007669"/>
    <property type="project" value="UniProtKB-UniRule"/>
</dbReference>
<comment type="catalytic activity">
    <reaction evidence="6">
        <text>NAD(+) + H2O = beta-nicotinamide D-ribonucleotide + AMP + 2 H(+)</text>
        <dbReference type="Rhea" id="RHEA:11800"/>
        <dbReference type="ChEBI" id="CHEBI:14649"/>
        <dbReference type="ChEBI" id="CHEBI:15377"/>
        <dbReference type="ChEBI" id="CHEBI:15378"/>
        <dbReference type="ChEBI" id="CHEBI:57540"/>
        <dbReference type="ChEBI" id="CHEBI:456215"/>
        <dbReference type="EC" id="3.6.1.22"/>
    </reaction>
</comment>
<comment type="similarity">
    <text evidence="6">Belongs to the Nudix hydrolase family. NudC subfamily.</text>
</comment>
<feature type="binding site" evidence="6">
    <location>
        <position position="133"/>
    </location>
    <ligand>
        <name>Zn(2+)</name>
        <dbReference type="ChEBI" id="CHEBI:29105"/>
    </ligand>
</feature>
<dbReference type="SUPFAM" id="SSF55811">
    <property type="entry name" value="Nudix"/>
    <property type="match status" value="2"/>
</dbReference>
<dbReference type="InterPro" id="IPR022925">
    <property type="entry name" value="RNA_Hydrolase_NudC"/>
</dbReference>
<evidence type="ECO:0000256" key="3">
    <source>
        <dbReference type="ARBA" id="ARBA00022842"/>
    </source>
</evidence>
<comment type="function">
    <text evidence="6">mRNA decapping enzyme that specifically removes the nicotinamide adenine dinucleotide (NAD) cap from a subset of mRNAs by hydrolyzing the diphosphate linkage to produce nicotinamide mononucleotide (NMN) and 5' monophosphate mRNA. The NAD-cap is present at the 5'-end of some mRNAs and stabilizes RNA against 5'-processing. Has preference for mRNAs with a 5'-end purine. Catalyzes the hydrolysis of a broad range of dinucleotide pyrophosphates.</text>
</comment>
<feature type="binding site" evidence="6">
    <location>
        <position position="100"/>
    </location>
    <ligand>
        <name>substrate</name>
    </ligand>
</feature>
<dbReference type="InterPro" id="IPR000086">
    <property type="entry name" value="NUDIX_hydrolase_dom"/>
</dbReference>
<feature type="binding site" evidence="6">
    <location>
        <position position="190"/>
    </location>
    <ligand>
        <name>a divalent metal cation</name>
        <dbReference type="ChEBI" id="CHEBI:60240"/>
        <label>1</label>
    </ligand>
</feature>
<evidence type="ECO:0000313" key="9">
    <source>
        <dbReference type="Proteomes" id="UP000594463"/>
    </source>
</evidence>
<dbReference type="EC" id="3.6.1.22" evidence="6"/>
<gene>
    <name evidence="6 8" type="primary">nudC</name>
    <name evidence="8" type="ORF">RT761_01195</name>
</gene>
<comment type="catalytic activity">
    <reaction evidence="6">
        <text>NADH + H2O = reduced beta-nicotinamide D-ribonucleotide + AMP + 2 H(+)</text>
        <dbReference type="Rhea" id="RHEA:48868"/>
        <dbReference type="ChEBI" id="CHEBI:15377"/>
        <dbReference type="ChEBI" id="CHEBI:15378"/>
        <dbReference type="ChEBI" id="CHEBI:57945"/>
        <dbReference type="ChEBI" id="CHEBI:90832"/>
        <dbReference type="ChEBI" id="CHEBI:456215"/>
        <dbReference type="EC" id="3.6.1.22"/>
    </reaction>
</comment>
<dbReference type="KEGG" id="alam:RT761_01195"/>
<keyword evidence="6" id="KW-0862">Zinc</keyword>
<reference evidence="8 9" key="1">
    <citation type="journal article" date="2021" name="Nat. Commun.">
        <title>Isolation of a member of the candidate phylum Atribacteria reveals a unique cell membrane structure.</title>
        <authorList>
            <person name="Taiki K."/>
            <person name="Nobu M.K."/>
            <person name="Kusada H."/>
            <person name="Meng X.-Y."/>
            <person name="Hosoki N."/>
            <person name="Uematsu K."/>
            <person name="Yoshioka H."/>
            <person name="Kamagata Y."/>
            <person name="Tamaki H."/>
        </authorList>
    </citation>
    <scope>NUCLEOTIDE SEQUENCE [LARGE SCALE GENOMIC DNA]</scope>
    <source>
        <strain evidence="8 9">RT761</strain>
    </source>
</reference>
<evidence type="ECO:0000259" key="7">
    <source>
        <dbReference type="PROSITE" id="PS51462"/>
    </source>
</evidence>
<feature type="domain" description="Nudix hydrolase" evidence="7">
    <location>
        <begin position="156"/>
        <end position="282"/>
    </location>
</feature>
<dbReference type="PANTHER" id="PTHR11383:SF3">
    <property type="entry name" value="NAD(P)H PYROPHOSPHATASE NUDT13, MITOCHONDRIAL"/>
    <property type="match status" value="1"/>
</dbReference>
<sequence>MTTDAKLKQKSSLLDNFTPFYSPPQDTGSFSMWFIFYKNQLLIQEKQGSYHIPLLNIVEQEKLPLTNQLYLGQYDSIHCFGAELNPKTSIPSGYQSLGLRQLFGLISDDLLALAGRAIHLLYWDSTTQFCGRCGHATILKTDERAKECPQCGLINYPQLAPAVIILIEKGDEILLARSPRFKTGMYSVIAGFVEPGETLEQAVSREIREEVGIEVHNIHYFGSQHWPFPQSLMIAFTAEYLSGQITIDHREIEDADWFTIENLPPIPSKMSISRWLIDWFIEKHSKVK</sequence>
<dbReference type="PROSITE" id="PS00893">
    <property type="entry name" value="NUDIX_BOX"/>
    <property type="match status" value="1"/>
</dbReference>
<evidence type="ECO:0000256" key="5">
    <source>
        <dbReference type="ARBA" id="ARBA00023211"/>
    </source>
</evidence>
<dbReference type="Pfam" id="PF00293">
    <property type="entry name" value="NUDIX"/>
    <property type="match status" value="1"/>
</dbReference>
<dbReference type="InterPro" id="IPR015376">
    <property type="entry name" value="Znr_NADH_PPase"/>
</dbReference>
<accession>A0A7T1F339</accession>
<feature type="binding site" evidence="6">
    <location>
        <position position="156"/>
    </location>
    <ligand>
        <name>substrate</name>
    </ligand>
</feature>
<dbReference type="InterPro" id="IPR049734">
    <property type="entry name" value="NudC-like_C"/>
</dbReference>
<dbReference type="GO" id="GO:0000210">
    <property type="term" value="F:NAD+ diphosphatase activity"/>
    <property type="evidence" value="ECO:0007669"/>
    <property type="project" value="UniProtKB-UniRule"/>
</dbReference>
<dbReference type="PANTHER" id="PTHR11383">
    <property type="entry name" value="NUCLEOSIDE DIPHOSPHATE-LINKED MOIETY X MOTIF 13"/>
    <property type="match status" value="1"/>
</dbReference>
<dbReference type="InterPro" id="IPR015797">
    <property type="entry name" value="NUDIX_hydrolase-like_dom_sf"/>
</dbReference>
<keyword evidence="5 6" id="KW-0464">Manganese</keyword>
<feature type="binding site" evidence="6">
    <location>
        <position position="206"/>
    </location>
    <ligand>
        <name>a divalent metal cation</name>
        <dbReference type="ChEBI" id="CHEBI:60240"/>
        <label>3</label>
    </ligand>
</feature>
<comment type="cofactor">
    <cofactor evidence="6">
        <name>Mg(2+)</name>
        <dbReference type="ChEBI" id="CHEBI:18420"/>
    </cofactor>
    <cofactor evidence="6">
        <name>Mn(2+)</name>
        <dbReference type="ChEBI" id="CHEBI:29035"/>
    </cofactor>
    <text evidence="6">Divalent metal cations. Mg(2+) or Mn(2+).</text>
</comment>
<name>A0A7T1F339_ATRLM</name>
<comment type="catalytic activity">
    <reaction evidence="6">
        <text>a 5'-end NAD(+)-phospho-ribonucleoside in mRNA + H2O = a 5'-end phospho-adenosine-phospho-ribonucleoside in mRNA + beta-nicotinamide D-ribonucleotide + 2 H(+)</text>
        <dbReference type="Rhea" id="RHEA:60876"/>
        <dbReference type="Rhea" id="RHEA-COMP:15698"/>
        <dbReference type="Rhea" id="RHEA-COMP:15719"/>
        <dbReference type="ChEBI" id="CHEBI:14649"/>
        <dbReference type="ChEBI" id="CHEBI:15377"/>
        <dbReference type="ChEBI" id="CHEBI:15378"/>
        <dbReference type="ChEBI" id="CHEBI:144029"/>
        <dbReference type="ChEBI" id="CHEBI:144051"/>
    </reaction>
</comment>
<proteinExistence type="inferred from homology"/>
<keyword evidence="4 6" id="KW-0520">NAD</keyword>
<keyword evidence="9" id="KW-1185">Reference proteome</keyword>
<feature type="binding site" evidence="6">
    <location>
        <begin position="224"/>
        <end position="231"/>
    </location>
    <ligand>
        <name>substrate</name>
    </ligand>
</feature>
<feature type="binding site" evidence="6">
    <location>
        <position position="251"/>
    </location>
    <ligand>
        <name>a divalent metal cation</name>
        <dbReference type="ChEBI" id="CHEBI:60240"/>
        <label>1</label>
    </ligand>
</feature>
<evidence type="ECO:0000256" key="4">
    <source>
        <dbReference type="ARBA" id="ARBA00023027"/>
    </source>
</evidence>
<feature type="binding site" evidence="6">
    <location>
        <position position="206"/>
    </location>
    <ligand>
        <name>a divalent metal cation</name>
        <dbReference type="ChEBI" id="CHEBI:60240"/>
        <label>2</label>
    </ligand>
</feature>
<dbReference type="Gene3D" id="3.90.79.10">
    <property type="entry name" value="Nucleoside Triphosphate Pyrophosphohydrolase"/>
    <property type="match status" value="1"/>
</dbReference>
<dbReference type="GO" id="GO:0008270">
    <property type="term" value="F:zinc ion binding"/>
    <property type="evidence" value="ECO:0007669"/>
    <property type="project" value="UniProtKB-UniRule"/>
</dbReference>
<dbReference type="HAMAP" id="MF_00297">
    <property type="entry name" value="Nudix_NudC"/>
    <property type="match status" value="1"/>
</dbReference>
<dbReference type="InterPro" id="IPR020476">
    <property type="entry name" value="Nudix_hydrolase"/>
</dbReference>
<keyword evidence="2 6" id="KW-0378">Hydrolase</keyword>
<protein>
    <recommendedName>
        <fullName evidence="6">NAD-capped RNA hydrolase NudC</fullName>
        <shortName evidence="6">DeNADding enzyme NudC</shortName>
        <ecNumber evidence="6">3.6.1.-</ecNumber>
    </recommendedName>
    <alternativeName>
        <fullName evidence="6">NADH pyrophosphatase</fullName>
        <ecNumber evidence="6">3.6.1.22</ecNumber>
    </alternativeName>
</protein>
<keyword evidence="1 6" id="KW-0479">Metal-binding</keyword>
<dbReference type="AlphaFoldDB" id="A0A7T1F339"/>
<feature type="binding site" evidence="6">
    <location>
        <position position="143"/>
    </location>
    <ligand>
        <name>substrate</name>
    </ligand>
</feature>
<dbReference type="EMBL" id="CP065383">
    <property type="protein sequence ID" value="QPM67981.1"/>
    <property type="molecule type" value="Genomic_DNA"/>
</dbReference>
<evidence type="ECO:0000256" key="2">
    <source>
        <dbReference type="ARBA" id="ARBA00022801"/>
    </source>
</evidence>
<dbReference type="PROSITE" id="PS51462">
    <property type="entry name" value="NUDIX"/>
    <property type="match status" value="1"/>
</dbReference>
<feature type="binding site" evidence="6">
    <location>
        <position position="210"/>
    </location>
    <ligand>
        <name>a divalent metal cation</name>
        <dbReference type="ChEBI" id="CHEBI:60240"/>
        <label>1</label>
    </ligand>
</feature>
<organism evidence="8 9">
    <name type="scientific">Atribacter laminatus</name>
    <dbReference type="NCBI Taxonomy" id="2847778"/>
    <lineage>
        <taxon>Bacteria</taxon>
        <taxon>Pseudomonadati</taxon>
        <taxon>Atribacterota</taxon>
        <taxon>Atribacteria</taxon>
        <taxon>Atribacterales</taxon>
        <taxon>Atribacteraceae</taxon>
        <taxon>Atribacter</taxon>
    </lineage>
</organism>
<evidence type="ECO:0000256" key="1">
    <source>
        <dbReference type="ARBA" id="ARBA00022723"/>
    </source>
</evidence>
<comment type="subunit">
    <text evidence="6">Homodimer.</text>
</comment>
<evidence type="ECO:0000256" key="6">
    <source>
        <dbReference type="HAMAP-Rule" id="MF_00297"/>
    </source>
</evidence>
<dbReference type="InterPro" id="IPR015375">
    <property type="entry name" value="NADH_PPase-like_N"/>
</dbReference>
<dbReference type="CDD" id="cd03429">
    <property type="entry name" value="NUDIX_NADH_pyrophosphatase_Nudt13"/>
    <property type="match status" value="1"/>
</dbReference>
<dbReference type="Pfam" id="PF09296">
    <property type="entry name" value="NUDIX-like"/>
    <property type="match status" value="1"/>
</dbReference>
<dbReference type="EC" id="3.6.1.-" evidence="6"/>
<dbReference type="Pfam" id="PF09297">
    <property type="entry name" value="Zn_ribbon_NUD"/>
    <property type="match status" value="1"/>
</dbReference>
<evidence type="ECO:0000313" key="8">
    <source>
        <dbReference type="EMBL" id="QPM67981.1"/>
    </source>
</evidence>
<dbReference type="PRINTS" id="PR00502">
    <property type="entry name" value="NUDIXFAMILY"/>
</dbReference>
<dbReference type="Gene3D" id="3.90.79.20">
    <property type="match status" value="1"/>
</dbReference>
<feature type="binding site" evidence="6">
    <location>
        <position position="151"/>
    </location>
    <ligand>
        <name>Zn(2+)</name>
        <dbReference type="ChEBI" id="CHEBI:29105"/>
    </ligand>
</feature>